<gene>
    <name evidence="1" type="ORF">KQI88_10035</name>
</gene>
<reference evidence="1 2" key="1">
    <citation type="submission" date="2021-06" db="EMBL/GenBank/DDBJ databases">
        <authorList>
            <person name="Sun Q."/>
            <person name="Li D."/>
        </authorList>
    </citation>
    <scope>NUCLEOTIDE SEQUENCE [LARGE SCALE GENOMIC DNA]</scope>
    <source>
        <strain evidence="1 2">MSJ-5</strain>
    </source>
</reference>
<dbReference type="RefSeq" id="WP_216416892.1">
    <property type="nucleotide sequence ID" value="NZ_JAHLQK010000003.1"/>
</dbReference>
<dbReference type="Proteomes" id="UP000779508">
    <property type="component" value="Unassembled WGS sequence"/>
</dbReference>
<dbReference type="EMBL" id="JAHLQK010000003">
    <property type="protein sequence ID" value="MBU5676758.1"/>
    <property type="molecule type" value="Genomic_DNA"/>
</dbReference>
<protein>
    <submittedName>
        <fullName evidence="1">Uncharacterized protein</fullName>
    </submittedName>
</protein>
<evidence type="ECO:0000313" key="2">
    <source>
        <dbReference type="Proteomes" id="UP000779508"/>
    </source>
</evidence>
<accession>A0ABS6G310</accession>
<comment type="caution">
    <text evidence="1">The sequence shown here is derived from an EMBL/GenBank/DDBJ whole genome shotgun (WGS) entry which is preliminary data.</text>
</comment>
<organism evidence="1 2">
    <name type="scientific">Alkaliphilus flagellatus</name>
    <dbReference type="NCBI Taxonomy" id="2841507"/>
    <lineage>
        <taxon>Bacteria</taxon>
        <taxon>Bacillati</taxon>
        <taxon>Bacillota</taxon>
        <taxon>Clostridia</taxon>
        <taxon>Peptostreptococcales</taxon>
        <taxon>Natronincolaceae</taxon>
        <taxon>Alkaliphilus</taxon>
    </lineage>
</organism>
<evidence type="ECO:0000313" key="1">
    <source>
        <dbReference type="EMBL" id="MBU5676758.1"/>
    </source>
</evidence>
<sequence length="124" mass="13913">MSTLNEYIKIKWQDHIVERPGTFREVQNQDGSVTHIPDEGEILQEGTPVNASKLNHMEEGIYQANRQAKINKDDISSLAVEVAILKNAALNNFTHNIFVVNFANLDSIKLAHGVYDEAGKRLVI</sequence>
<keyword evidence="2" id="KW-1185">Reference proteome</keyword>
<name>A0ABS6G310_9FIRM</name>
<proteinExistence type="predicted"/>